<sequence>MIFNGKFHSKIYKLKFLSKSLVVTSPYLSAYSRSQYIAKELKNG</sequence>
<protein>
    <submittedName>
        <fullName evidence="1">Uncharacterized protein</fullName>
    </submittedName>
</protein>
<gene>
    <name evidence="1" type="ORF">HELGO_WM21063</name>
</gene>
<proteinExistence type="predicted"/>
<organism evidence="1">
    <name type="scientific">uncultured Thiotrichaceae bacterium</name>
    <dbReference type="NCBI Taxonomy" id="298394"/>
    <lineage>
        <taxon>Bacteria</taxon>
        <taxon>Pseudomonadati</taxon>
        <taxon>Pseudomonadota</taxon>
        <taxon>Gammaproteobacteria</taxon>
        <taxon>Thiotrichales</taxon>
        <taxon>Thiotrichaceae</taxon>
        <taxon>environmental samples</taxon>
    </lineage>
</organism>
<accession>A0A6S6U309</accession>
<name>A0A6S6U309_9GAMM</name>
<dbReference type="EMBL" id="CACVAT010000485">
    <property type="protein sequence ID" value="CAA6828905.1"/>
    <property type="molecule type" value="Genomic_DNA"/>
</dbReference>
<reference evidence="1" key="1">
    <citation type="submission" date="2020-01" db="EMBL/GenBank/DDBJ databases">
        <authorList>
            <person name="Meier V. D."/>
            <person name="Meier V D."/>
        </authorList>
    </citation>
    <scope>NUCLEOTIDE SEQUENCE</scope>
    <source>
        <strain evidence="1">HLG_WM_MAG_09</strain>
    </source>
</reference>
<evidence type="ECO:0000313" key="1">
    <source>
        <dbReference type="EMBL" id="CAA6828905.1"/>
    </source>
</evidence>
<dbReference type="AlphaFoldDB" id="A0A6S6U309"/>